<keyword evidence="1" id="KW-0472">Membrane</keyword>
<gene>
    <name evidence="2" type="ORF">KR50_01550</name>
</gene>
<organism evidence="2 3">
    <name type="scientific">Jeotgalibacillus campisalis</name>
    <dbReference type="NCBI Taxonomy" id="220754"/>
    <lineage>
        <taxon>Bacteria</taxon>
        <taxon>Bacillati</taxon>
        <taxon>Bacillota</taxon>
        <taxon>Bacilli</taxon>
        <taxon>Bacillales</taxon>
        <taxon>Caryophanaceae</taxon>
        <taxon>Jeotgalibacillus</taxon>
    </lineage>
</organism>
<evidence type="ECO:0000256" key="1">
    <source>
        <dbReference type="SAM" id="Phobius"/>
    </source>
</evidence>
<keyword evidence="1" id="KW-0812">Transmembrane</keyword>
<proteinExistence type="predicted"/>
<name>A0A0C2W8A8_9BACL</name>
<keyword evidence="1" id="KW-1133">Transmembrane helix</keyword>
<comment type="caution">
    <text evidence="2">The sequence shown here is derived from an EMBL/GenBank/DDBJ whole genome shotgun (WGS) entry which is preliminary data.</text>
</comment>
<protein>
    <submittedName>
        <fullName evidence="2">Uncharacterized protein</fullName>
    </submittedName>
</protein>
<keyword evidence="3" id="KW-1185">Reference proteome</keyword>
<evidence type="ECO:0000313" key="2">
    <source>
        <dbReference type="EMBL" id="KIL52826.1"/>
    </source>
</evidence>
<feature type="transmembrane region" description="Helical" evidence="1">
    <location>
        <begin position="24"/>
        <end position="43"/>
    </location>
</feature>
<sequence length="44" mass="5364">MRSSKPAHLPPRGKHPSETEMNRFIFYNFIFFIKILLHLFLYIL</sequence>
<evidence type="ECO:0000313" key="3">
    <source>
        <dbReference type="Proteomes" id="UP000031972"/>
    </source>
</evidence>
<accession>A0A0C2W8A8</accession>
<dbReference type="EMBL" id="JXRR01000001">
    <property type="protein sequence ID" value="KIL52826.1"/>
    <property type="molecule type" value="Genomic_DNA"/>
</dbReference>
<reference evidence="2 3" key="1">
    <citation type="submission" date="2015-01" db="EMBL/GenBank/DDBJ databases">
        <title>Jeotgalibacillus campisalis genome sequencing.</title>
        <authorList>
            <person name="Goh K.M."/>
            <person name="Chan K.-G."/>
            <person name="Yaakop A.S."/>
            <person name="Ee R."/>
            <person name="Gan H.M."/>
            <person name="Chan C.S."/>
        </authorList>
    </citation>
    <scope>NUCLEOTIDE SEQUENCE [LARGE SCALE GENOMIC DNA]</scope>
    <source>
        <strain evidence="2 3">SF-57</strain>
    </source>
</reference>
<dbReference type="Proteomes" id="UP000031972">
    <property type="component" value="Unassembled WGS sequence"/>
</dbReference>
<dbReference type="AlphaFoldDB" id="A0A0C2W8A8"/>